<feature type="signal peptide" evidence="1">
    <location>
        <begin position="1"/>
        <end position="22"/>
    </location>
</feature>
<gene>
    <name evidence="2" type="ORF">LJ655_13770</name>
</gene>
<dbReference type="Proteomes" id="UP001430614">
    <property type="component" value="Unassembled WGS sequence"/>
</dbReference>
<sequence>MSYKLLRVMMLCAIGMIGGANACTISEGMENSLPLNSVDIPNSDRLRIADMVMAARQWPDAEIRGIVYAGGYVKEQAPKTIAEARAAALKTYLVQLGVKEGNIWIDTRIIKKPDIGDKGSAALNQISVTLVPICNGGCERLCNDSRVTPTTKAIK</sequence>
<dbReference type="EMBL" id="JAJITC010000006">
    <property type="protein sequence ID" value="MCC8402940.1"/>
    <property type="molecule type" value="Genomic_DNA"/>
</dbReference>
<feature type="chain" id="PRO_5046859649" description="OmpA-like domain-containing protein" evidence="1">
    <location>
        <begin position="23"/>
        <end position="155"/>
    </location>
</feature>
<reference evidence="2 3" key="1">
    <citation type="submission" date="2021-11" db="EMBL/GenBank/DDBJ databases">
        <authorList>
            <person name="Oh E.-T."/>
            <person name="Kim S.-B."/>
        </authorList>
    </citation>
    <scope>NUCLEOTIDE SEQUENCE [LARGE SCALE GENOMIC DNA]</scope>
    <source>
        <strain evidence="2 3">MMS20-SJTN17</strain>
    </source>
</reference>
<keyword evidence="1" id="KW-0732">Signal</keyword>
<proteinExistence type="predicted"/>
<keyword evidence="3" id="KW-1185">Reference proteome</keyword>
<evidence type="ECO:0000313" key="2">
    <source>
        <dbReference type="EMBL" id="MCC8402940.1"/>
    </source>
</evidence>
<name>A0ABS8KE04_9BURK</name>
<accession>A0ABS8KE04</accession>
<evidence type="ECO:0000256" key="1">
    <source>
        <dbReference type="SAM" id="SignalP"/>
    </source>
</evidence>
<dbReference type="RefSeq" id="WP_230561789.1">
    <property type="nucleotide sequence ID" value="NZ_JAJITC010000006.1"/>
</dbReference>
<evidence type="ECO:0008006" key="4">
    <source>
        <dbReference type="Google" id="ProtNLM"/>
    </source>
</evidence>
<protein>
    <recommendedName>
        <fullName evidence="4">OmpA-like domain-containing protein</fullName>
    </recommendedName>
</protein>
<evidence type="ECO:0000313" key="3">
    <source>
        <dbReference type="Proteomes" id="UP001430614"/>
    </source>
</evidence>
<organism evidence="2 3">
    <name type="scientific">Paraburkholderia translucens</name>
    <dbReference type="NCBI Taxonomy" id="2886945"/>
    <lineage>
        <taxon>Bacteria</taxon>
        <taxon>Pseudomonadati</taxon>
        <taxon>Pseudomonadota</taxon>
        <taxon>Betaproteobacteria</taxon>
        <taxon>Burkholderiales</taxon>
        <taxon>Burkholderiaceae</taxon>
        <taxon>Paraburkholderia</taxon>
    </lineage>
</organism>
<comment type="caution">
    <text evidence="2">The sequence shown here is derived from an EMBL/GenBank/DDBJ whole genome shotgun (WGS) entry which is preliminary data.</text>
</comment>